<dbReference type="AlphaFoldDB" id="A0A0A9BLV4"/>
<protein>
    <submittedName>
        <fullName evidence="1">Uncharacterized protein</fullName>
    </submittedName>
</protein>
<proteinExistence type="predicted"/>
<reference evidence="1" key="2">
    <citation type="journal article" date="2015" name="Data Brief">
        <title>Shoot transcriptome of the giant reed, Arundo donax.</title>
        <authorList>
            <person name="Barrero R.A."/>
            <person name="Guerrero F.D."/>
            <person name="Moolhuijzen P."/>
            <person name="Goolsby J.A."/>
            <person name="Tidwell J."/>
            <person name="Bellgard S.E."/>
            <person name="Bellgard M.I."/>
        </authorList>
    </citation>
    <scope>NUCLEOTIDE SEQUENCE</scope>
    <source>
        <tissue evidence="1">Shoot tissue taken approximately 20 cm above the soil surface</tissue>
    </source>
</reference>
<dbReference type="EMBL" id="GBRH01232941">
    <property type="protein sequence ID" value="JAD64954.1"/>
    <property type="molecule type" value="Transcribed_RNA"/>
</dbReference>
<evidence type="ECO:0000313" key="1">
    <source>
        <dbReference type="EMBL" id="JAD64954.1"/>
    </source>
</evidence>
<organism evidence="1">
    <name type="scientific">Arundo donax</name>
    <name type="common">Giant reed</name>
    <name type="synonym">Donax arundinaceus</name>
    <dbReference type="NCBI Taxonomy" id="35708"/>
    <lineage>
        <taxon>Eukaryota</taxon>
        <taxon>Viridiplantae</taxon>
        <taxon>Streptophyta</taxon>
        <taxon>Embryophyta</taxon>
        <taxon>Tracheophyta</taxon>
        <taxon>Spermatophyta</taxon>
        <taxon>Magnoliopsida</taxon>
        <taxon>Liliopsida</taxon>
        <taxon>Poales</taxon>
        <taxon>Poaceae</taxon>
        <taxon>PACMAD clade</taxon>
        <taxon>Arundinoideae</taxon>
        <taxon>Arundineae</taxon>
        <taxon>Arundo</taxon>
    </lineage>
</organism>
<name>A0A0A9BLV4_ARUDO</name>
<reference evidence="1" key="1">
    <citation type="submission" date="2014-09" db="EMBL/GenBank/DDBJ databases">
        <authorList>
            <person name="Magalhaes I.L.F."/>
            <person name="Oliveira U."/>
            <person name="Santos F.R."/>
            <person name="Vidigal T.H.D.A."/>
            <person name="Brescovit A.D."/>
            <person name="Santos A.J."/>
        </authorList>
    </citation>
    <scope>NUCLEOTIDE SEQUENCE</scope>
    <source>
        <tissue evidence="1">Shoot tissue taken approximately 20 cm above the soil surface</tissue>
    </source>
</reference>
<accession>A0A0A9BLV4</accession>
<sequence>MDKEGISFILVGGVDVHLDHLSSSPF</sequence>